<dbReference type="InterPro" id="IPR038718">
    <property type="entry name" value="SNF2-like_sf"/>
</dbReference>
<dbReference type="Proteomes" id="UP000035740">
    <property type="component" value="Unassembled WGS sequence"/>
</dbReference>
<feature type="compositionally biased region" description="Basic and acidic residues" evidence="7">
    <location>
        <begin position="395"/>
        <end position="409"/>
    </location>
</feature>
<comment type="subcellular location">
    <subcellularLocation>
        <location evidence="1">Nucleus</location>
    </subcellularLocation>
</comment>
<accession>A0A0J8BHD1</accession>
<dbReference type="EMBL" id="KQ090218">
    <property type="protein sequence ID" value="KMS99462.1"/>
    <property type="molecule type" value="Genomic_DNA"/>
</dbReference>
<evidence type="ECO:0000256" key="3">
    <source>
        <dbReference type="ARBA" id="ARBA00022801"/>
    </source>
</evidence>
<dbReference type="PANTHER" id="PTHR45821">
    <property type="entry name" value="SNF2 DOMAIN-CONTAINING PROTEIN CLASSY 2-RELATED"/>
    <property type="match status" value="1"/>
</dbReference>
<dbReference type="Gramene" id="KMS99462">
    <property type="protein sequence ID" value="KMS99462"/>
    <property type="gene ID" value="BVRB_2g044610"/>
</dbReference>
<evidence type="ECO:0000313" key="10">
    <source>
        <dbReference type="EMBL" id="KMS99462.1"/>
    </source>
</evidence>
<keyword evidence="2" id="KW-0547">Nucleotide-binding</keyword>
<dbReference type="InterPro" id="IPR049730">
    <property type="entry name" value="SNF2/RAD54-like_C"/>
</dbReference>
<feature type="compositionally biased region" description="Basic and acidic residues" evidence="7">
    <location>
        <begin position="377"/>
        <end position="387"/>
    </location>
</feature>
<dbReference type="InterPro" id="IPR044567">
    <property type="entry name" value="CLSY/DRD1"/>
</dbReference>
<dbReference type="Gene3D" id="3.40.50.300">
    <property type="entry name" value="P-loop containing nucleotide triphosphate hydrolases"/>
    <property type="match status" value="1"/>
</dbReference>
<dbReference type="CDD" id="cd18793">
    <property type="entry name" value="SF2_C_SNF"/>
    <property type="match status" value="1"/>
</dbReference>
<dbReference type="SUPFAM" id="SSF52540">
    <property type="entry name" value="P-loop containing nucleoside triphosphate hydrolases"/>
    <property type="match status" value="2"/>
</dbReference>
<evidence type="ECO:0000256" key="1">
    <source>
        <dbReference type="ARBA" id="ARBA00004123"/>
    </source>
</evidence>
<keyword evidence="6" id="KW-0539">Nucleus</keyword>
<reference evidence="10 11" key="1">
    <citation type="journal article" date="2014" name="Nature">
        <title>The genome of the recently domesticated crop plant sugar beet (Beta vulgaris).</title>
        <authorList>
            <person name="Dohm J.C."/>
            <person name="Minoche A.E."/>
            <person name="Holtgrawe D."/>
            <person name="Capella-Gutierrez S."/>
            <person name="Zakrzewski F."/>
            <person name="Tafer H."/>
            <person name="Rupp O."/>
            <person name="Sorensen T.R."/>
            <person name="Stracke R."/>
            <person name="Reinhardt R."/>
            <person name="Goesmann A."/>
            <person name="Kraft T."/>
            <person name="Schulz B."/>
            <person name="Stadler P.F."/>
            <person name="Schmidt T."/>
            <person name="Gabaldon T."/>
            <person name="Lehrach H."/>
            <person name="Weisshaar B."/>
            <person name="Himmelbauer H."/>
        </authorList>
    </citation>
    <scope>NUCLEOTIDE SEQUENCE [LARGE SCALE GENOMIC DNA]</scope>
    <source>
        <tissue evidence="10">Taproot</tissue>
    </source>
</reference>
<dbReference type="GO" id="GO:0080188">
    <property type="term" value="P:gene silencing by siRNA-directed DNA methylation"/>
    <property type="evidence" value="ECO:0007669"/>
    <property type="project" value="InterPro"/>
</dbReference>
<gene>
    <name evidence="10" type="ORF">BVRB_2g044610</name>
</gene>
<keyword evidence="3" id="KW-0378">Hydrolase</keyword>
<evidence type="ECO:0000313" key="11">
    <source>
        <dbReference type="Proteomes" id="UP000035740"/>
    </source>
</evidence>
<dbReference type="InterPro" id="IPR027417">
    <property type="entry name" value="P-loop_NTPase"/>
</dbReference>
<evidence type="ECO:0000256" key="2">
    <source>
        <dbReference type="ARBA" id="ARBA00022741"/>
    </source>
</evidence>
<dbReference type="Pfam" id="PF00176">
    <property type="entry name" value="SNF2-rel_dom"/>
    <property type="match status" value="1"/>
</dbReference>
<evidence type="ECO:0000259" key="8">
    <source>
        <dbReference type="PROSITE" id="PS51192"/>
    </source>
</evidence>
<feature type="region of interest" description="Disordered" evidence="7">
    <location>
        <begin position="377"/>
        <end position="409"/>
    </location>
</feature>
<dbReference type="PANTHER" id="PTHR45821:SF2">
    <property type="entry name" value="SNF2 DOMAIN-CONTAINING PROTEIN CLASSY 2"/>
    <property type="match status" value="1"/>
</dbReference>
<feature type="domain" description="Helicase C-terminal" evidence="9">
    <location>
        <begin position="1113"/>
        <end position="1276"/>
    </location>
</feature>
<feature type="compositionally biased region" description="Basic and acidic residues" evidence="7">
    <location>
        <begin position="513"/>
        <end position="522"/>
    </location>
</feature>
<evidence type="ECO:0000256" key="6">
    <source>
        <dbReference type="ARBA" id="ARBA00023242"/>
    </source>
</evidence>
<dbReference type="KEGG" id="bvg:104905956"/>
<dbReference type="PROSITE" id="PS51192">
    <property type="entry name" value="HELICASE_ATP_BIND_1"/>
    <property type="match status" value="1"/>
</dbReference>
<dbReference type="InterPro" id="IPR000330">
    <property type="entry name" value="SNF2_N"/>
</dbReference>
<dbReference type="InterPro" id="IPR014001">
    <property type="entry name" value="Helicase_ATP-bd"/>
</dbReference>
<sequence>MRRRSLHRSLHPFDDHAFEVFYQGLWKTVDRLRISCGTITFSFLDLGYLFEEKSFLSTLRLRPRRATMTDCTCVLRPGADVSVFSASDNSDESSEDSPSGWFDARITSIERTPHESECNCKFYIKFYYINDDTGTDRRKLSKEVETIGISEISIFQVLEQKPSENTHYRWHLAEDCTSLSRTKLFLSKFASDVTWLLVASVQKQTVFDVRSIEKKLVYQILDTNFSPYSSSVQLSGVNFRIDGETTISTVFPFVPVAKDEAPPVQEVTEEEDPLERYELTELRRSKRRNVQPERYLGEIGLEATDTTALRIGYKFWNPDDLAIVLVNEDDANVSVLEDPQQNVPQTIEEYSEESTRLISKIGVEAKEENLIMNFRSEEMSKDGDAQQRKRKYVKREKESKGKNVEKEKQDKYDHLAIVPLLDESNQMPREQSHLLNEIRQNPLDIDDDNVPLKFYKRRFRERRTTTTTSTTARMKKISELDDYYDNGPVYGRKNSTYKQCQKNKHRPISSSSRSDKYSDDPSRKKKTLDISVYKDLISTYMKNIQLTIENKLPISTDAWKNLQGASAMYEKKAAADAAPAPEEEEEESETEMLFRELELCLASAYYEEDTKAADSDEPVEKFFKNDGSCQHVYTIDDEIGILCRLCGYVITEIRDVSPPFMRQSGYTAKHDRSDKIEKDDTEHKLLDEACADLVYNPASYDTLVSESNDNVWGLIPNIKKKLHDHQKKAFEFLWRNLAGSLIPSEMEPSSKKVGGCVISHTPGAGKTFLIIAFLVSYLKLFPGKRPLVLAPKTTLYTWYKEIIKWEFPVPVYQIHGRRTYRDRIYMQKVGTCSSTVVPNGDIMHVLDCLEKIQKWHAHPSVLLMGYTSFLSLMREDSKYAHRRYMGQILRESPGILILDEGHNPRSTKSRLRKALMRVDTEFRILLSGTLFQNNFGEYFNTLCLARPRFVNEVLRVLDPKYKKKIKGQNKTRTSIENRARKVFMDIIAKKINSNETEERDDGLNMLKNMTNKFIDVYEGGSSENLPGLQSYTLMMKPTPLQHEILVRLHKHMNVARGFPLELELMITLGSIHPWLIKSAVCANKFLSLEELQSLDEFRLDPTKGSKVKFVLGLVQRSIIRREKVLIFCHNIAPINLFLELFERIYGWRKGHEVLVLQGDLELFERGRVMDKFEERGGPSKVLLASINACAEGITLTAASRVVLLDSEWNPSKQKQAIARAFRPGQEKIVYVYQLLVNGTLEEDKHGRTTWKEWVSCMIFSEEHVDDPSKWQAEKIEDALLREIVEEDHAKSFHMIMKNEKASYENPLKVIHE</sequence>
<protein>
    <submittedName>
        <fullName evidence="10">Uncharacterized protein</fullName>
    </submittedName>
</protein>
<dbReference type="InterPro" id="IPR001650">
    <property type="entry name" value="Helicase_C-like"/>
</dbReference>
<keyword evidence="5" id="KW-0067">ATP-binding</keyword>
<organism evidence="10 11">
    <name type="scientific">Beta vulgaris subsp. vulgaris</name>
    <name type="common">Beet</name>
    <dbReference type="NCBI Taxonomy" id="3555"/>
    <lineage>
        <taxon>Eukaryota</taxon>
        <taxon>Viridiplantae</taxon>
        <taxon>Streptophyta</taxon>
        <taxon>Embryophyta</taxon>
        <taxon>Tracheophyta</taxon>
        <taxon>Spermatophyta</taxon>
        <taxon>Magnoliopsida</taxon>
        <taxon>eudicotyledons</taxon>
        <taxon>Gunneridae</taxon>
        <taxon>Pentapetalae</taxon>
        <taxon>Caryophyllales</taxon>
        <taxon>Chenopodiaceae</taxon>
        <taxon>Betoideae</taxon>
        <taxon>Beta</taxon>
    </lineage>
</organism>
<dbReference type="OMA" id="WEIPIPV"/>
<keyword evidence="4" id="KW-0347">Helicase</keyword>
<evidence type="ECO:0000259" key="9">
    <source>
        <dbReference type="PROSITE" id="PS51194"/>
    </source>
</evidence>
<dbReference type="GO" id="GO:0016787">
    <property type="term" value="F:hydrolase activity"/>
    <property type="evidence" value="ECO:0007669"/>
    <property type="project" value="UniProtKB-KW"/>
</dbReference>
<dbReference type="OrthoDB" id="448448at2759"/>
<keyword evidence="11" id="KW-1185">Reference proteome</keyword>
<evidence type="ECO:0000256" key="4">
    <source>
        <dbReference type="ARBA" id="ARBA00022806"/>
    </source>
</evidence>
<dbReference type="CDD" id="cd18007">
    <property type="entry name" value="DEXHc_ATRX-like"/>
    <property type="match status" value="1"/>
</dbReference>
<dbReference type="GO" id="GO:0005634">
    <property type="term" value="C:nucleus"/>
    <property type="evidence" value="ECO:0007669"/>
    <property type="project" value="UniProtKB-SubCell"/>
</dbReference>
<dbReference type="eggNOG" id="KOG0390">
    <property type="taxonomic scope" value="Eukaryota"/>
</dbReference>
<dbReference type="Pfam" id="PF00271">
    <property type="entry name" value="Helicase_C"/>
    <property type="match status" value="1"/>
</dbReference>
<feature type="region of interest" description="Disordered" evidence="7">
    <location>
        <begin position="491"/>
        <end position="524"/>
    </location>
</feature>
<proteinExistence type="predicted"/>
<dbReference type="PROSITE" id="PS51194">
    <property type="entry name" value="HELICASE_CTER"/>
    <property type="match status" value="1"/>
</dbReference>
<dbReference type="SMART" id="SM00490">
    <property type="entry name" value="HELICc"/>
    <property type="match status" value="1"/>
</dbReference>
<dbReference type="SMART" id="SM00487">
    <property type="entry name" value="DEXDc"/>
    <property type="match status" value="1"/>
</dbReference>
<name>A0A0J8BHD1_BETVV</name>
<dbReference type="GO" id="GO:0004386">
    <property type="term" value="F:helicase activity"/>
    <property type="evidence" value="ECO:0007669"/>
    <property type="project" value="UniProtKB-KW"/>
</dbReference>
<feature type="domain" description="Helicase ATP-binding" evidence="8">
    <location>
        <begin position="747"/>
        <end position="948"/>
    </location>
</feature>
<dbReference type="GO" id="GO:0005524">
    <property type="term" value="F:ATP binding"/>
    <property type="evidence" value="ECO:0007669"/>
    <property type="project" value="UniProtKB-KW"/>
</dbReference>
<evidence type="ECO:0000256" key="7">
    <source>
        <dbReference type="SAM" id="MobiDB-lite"/>
    </source>
</evidence>
<evidence type="ECO:0000256" key="5">
    <source>
        <dbReference type="ARBA" id="ARBA00022840"/>
    </source>
</evidence>
<dbReference type="Gene3D" id="3.40.50.10810">
    <property type="entry name" value="Tandem AAA-ATPase domain"/>
    <property type="match status" value="1"/>
</dbReference>